<dbReference type="PANTHER" id="PTHR45717">
    <property type="entry name" value="OS12G0527900 PROTEIN"/>
    <property type="match status" value="1"/>
</dbReference>
<dbReference type="OrthoDB" id="1717827at2759"/>
<evidence type="ECO:0000256" key="6">
    <source>
        <dbReference type="PROSITE-ProRule" id="PRU00708"/>
    </source>
</evidence>
<dbReference type="Proteomes" id="UP000639772">
    <property type="component" value="Chromosome 1"/>
</dbReference>
<accession>A0A835VL79</accession>
<comment type="caution">
    <text evidence="7">The sequence shown here is derived from an EMBL/GenBank/DDBJ whole genome shotgun (WGS) entry which is preliminary data.</text>
</comment>
<evidence type="ECO:0000313" key="7">
    <source>
        <dbReference type="EMBL" id="KAG0501008.1"/>
    </source>
</evidence>
<dbReference type="AlphaFoldDB" id="A0A835VL79"/>
<evidence type="ECO:0000313" key="8">
    <source>
        <dbReference type="Proteomes" id="UP000639772"/>
    </source>
</evidence>
<comment type="subcellular location">
    <subcellularLocation>
        <location evidence="1">Mitochondrion</location>
    </subcellularLocation>
</comment>
<feature type="repeat" description="PPR" evidence="6">
    <location>
        <begin position="81"/>
        <end position="115"/>
    </location>
</feature>
<evidence type="ECO:0008006" key="9">
    <source>
        <dbReference type="Google" id="ProtNLM"/>
    </source>
</evidence>
<evidence type="ECO:0000256" key="3">
    <source>
        <dbReference type="ARBA" id="ARBA00022737"/>
    </source>
</evidence>
<dbReference type="GO" id="GO:0003729">
    <property type="term" value="F:mRNA binding"/>
    <property type="evidence" value="ECO:0007669"/>
    <property type="project" value="UniProtKB-ARBA"/>
</dbReference>
<evidence type="ECO:0000256" key="2">
    <source>
        <dbReference type="ARBA" id="ARBA00007626"/>
    </source>
</evidence>
<keyword evidence="3" id="KW-0677">Repeat</keyword>
<dbReference type="Pfam" id="PF01535">
    <property type="entry name" value="PPR"/>
    <property type="match status" value="1"/>
</dbReference>
<dbReference type="SUPFAM" id="SSF48452">
    <property type="entry name" value="TPR-like"/>
    <property type="match status" value="1"/>
</dbReference>
<gene>
    <name evidence="7" type="ORF">HPP92_001080</name>
</gene>
<dbReference type="PANTHER" id="PTHR45717:SF8">
    <property type="entry name" value="OS01G0301000 PROTEIN"/>
    <property type="match status" value="1"/>
</dbReference>
<feature type="repeat" description="PPR" evidence="6">
    <location>
        <begin position="116"/>
        <end position="150"/>
    </location>
</feature>
<dbReference type="EMBL" id="JADCNM010000001">
    <property type="protein sequence ID" value="KAG0501008.1"/>
    <property type="molecule type" value="Genomic_DNA"/>
</dbReference>
<evidence type="ECO:0000256" key="5">
    <source>
        <dbReference type="ARBA" id="ARBA00023128"/>
    </source>
</evidence>
<dbReference type="PROSITE" id="PS51375">
    <property type="entry name" value="PPR"/>
    <property type="match status" value="2"/>
</dbReference>
<organism evidence="7 8">
    <name type="scientific">Vanilla planifolia</name>
    <name type="common">Vanilla</name>
    <dbReference type="NCBI Taxonomy" id="51239"/>
    <lineage>
        <taxon>Eukaryota</taxon>
        <taxon>Viridiplantae</taxon>
        <taxon>Streptophyta</taxon>
        <taxon>Embryophyta</taxon>
        <taxon>Tracheophyta</taxon>
        <taxon>Spermatophyta</taxon>
        <taxon>Magnoliopsida</taxon>
        <taxon>Liliopsida</taxon>
        <taxon>Asparagales</taxon>
        <taxon>Orchidaceae</taxon>
        <taxon>Vanilloideae</taxon>
        <taxon>Vanilleae</taxon>
        <taxon>Vanilla</taxon>
    </lineage>
</organism>
<evidence type="ECO:0000256" key="1">
    <source>
        <dbReference type="ARBA" id="ARBA00004173"/>
    </source>
</evidence>
<protein>
    <recommendedName>
        <fullName evidence="9">Pentatricopeptide repeat-containing protein</fullName>
    </recommendedName>
</protein>
<dbReference type="Gene3D" id="1.25.40.10">
    <property type="entry name" value="Tetratricopeptide repeat domain"/>
    <property type="match status" value="1"/>
</dbReference>
<dbReference type="GO" id="GO:0005739">
    <property type="term" value="C:mitochondrion"/>
    <property type="evidence" value="ECO:0007669"/>
    <property type="project" value="UniProtKB-SubCell"/>
</dbReference>
<sequence>MAEWMREGRRVTETELINFVRQFRRHKSYKVALELMEWMNGSGGIKLSSSSHAVHLDLITKFKGIDEAEKYFDNLTIFNQNHQTYGALLSGYCQEMMADKAIALYEKMQKLNFSHNTLTYNNLMMLYLKLGNAEKAPSLLQEMKAENISPDTFTYCLMMKSYATLNDIDSVERVVKEIEVDAKGSVSWFLYSNLASIFIEAGLVEKTKSALEKLEAVMDHHNRECYHYLISMHTGVGNLTRSH</sequence>
<name>A0A835VL79_VANPL</name>
<dbReference type="NCBIfam" id="TIGR00756">
    <property type="entry name" value="PPR"/>
    <property type="match status" value="2"/>
</dbReference>
<dbReference type="InterPro" id="IPR011990">
    <property type="entry name" value="TPR-like_helical_dom_sf"/>
</dbReference>
<dbReference type="InterPro" id="IPR002885">
    <property type="entry name" value="PPR_rpt"/>
</dbReference>
<keyword evidence="4" id="KW-0809">Transit peptide</keyword>
<dbReference type="Pfam" id="PF13041">
    <property type="entry name" value="PPR_2"/>
    <property type="match status" value="1"/>
</dbReference>
<comment type="similarity">
    <text evidence="2">Belongs to the PPR family. P subfamily.</text>
</comment>
<dbReference type="FunFam" id="1.25.40.10:FF:000385">
    <property type="entry name" value="Pentatricopeptide repeat-containing protein mitochondrial"/>
    <property type="match status" value="1"/>
</dbReference>
<reference evidence="7 8" key="1">
    <citation type="journal article" date="2020" name="Nat. Food">
        <title>A phased Vanilla planifolia genome enables genetic improvement of flavour and production.</title>
        <authorList>
            <person name="Hasing T."/>
            <person name="Tang H."/>
            <person name="Brym M."/>
            <person name="Khazi F."/>
            <person name="Huang T."/>
            <person name="Chambers A.H."/>
        </authorList>
    </citation>
    <scope>NUCLEOTIDE SEQUENCE [LARGE SCALE GENOMIC DNA]</scope>
    <source>
        <tissue evidence="7">Leaf</tissue>
    </source>
</reference>
<proteinExistence type="inferred from homology"/>
<evidence type="ECO:0000256" key="4">
    <source>
        <dbReference type="ARBA" id="ARBA00022946"/>
    </source>
</evidence>
<keyword evidence="5" id="KW-0496">Mitochondrion</keyword>